<comment type="caution">
    <text evidence="7">The sequence shown here is derived from an EMBL/GenBank/DDBJ whole genome shotgun (WGS) entry which is preliminary data.</text>
</comment>
<dbReference type="GO" id="GO:0000166">
    <property type="term" value="F:nucleotide binding"/>
    <property type="evidence" value="ECO:0007669"/>
    <property type="project" value="UniProtKB-KW"/>
</dbReference>
<dbReference type="AlphaFoldDB" id="A0A4U1BZT9"/>
<accession>A0A4U1BZT9</accession>
<keyword evidence="1" id="KW-0597">Phosphoprotein</keyword>
<protein>
    <submittedName>
        <fullName evidence="7">DUF86 domain-containing protein</fullName>
    </submittedName>
</protein>
<dbReference type="InterPro" id="IPR051813">
    <property type="entry name" value="HepT_RNase_toxin"/>
</dbReference>
<dbReference type="GO" id="GO:0004540">
    <property type="term" value="F:RNA nuclease activity"/>
    <property type="evidence" value="ECO:0007669"/>
    <property type="project" value="InterPro"/>
</dbReference>
<keyword evidence="8" id="KW-1185">Reference proteome</keyword>
<dbReference type="GO" id="GO:0016787">
    <property type="term" value="F:hydrolase activity"/>
    <property type="evidence" value="ECO:0007669"/>
    <property type="project" value="UniProtKB-KW"/>
</dbReference>
<dbReference type="OrthoDB" id="955324at2"/>
<dbReference type="InterPro" id="IPR008201">
    <property type="entry name" value="HepT-like"/>
</dbReference>
<evidence type="ECO:0000256" key="3">
    <source>
        <dbReference type="ARBA" id="ARBA00022722"/>
    </source>
</evidence>
<dbReference type="Pfam" id="PF01934">
    <property type="entry name" value="HepT-like"/>
    <property type="match status" value="1"/>
</dbReference>
<dbReference type="InterPro" id="IPR037038">
    <property type="entry name" value="HepT-like_sf"/>
</dbReference>
<evidence type="ECO:0000256" key="2">
    <source>
        <dbReference type="ARBA" id="ARBA00022649"/>
    </source>
</evidence>
<proteinExistence type="inferred from homology"/>
<dbReference type="PANTHER" id="PTHR34139">
    <property type="entry name" value="UPF0331 PROTEIN MJ0127"/>
    <property type="match status" value="1"/>
</dbReference>
<reference evidence="7 8" key="1">
    <citation type="submission" date="2019-04" db="EMBL/GenBank/DDBJ databases">
        <title>Pedobacter sp. AR-3-17 sp. nov., isolated from Arctic soil.</title>
        <authorList>
            <person name="Dahal R.H."/>
            <person name="Kim D.-U."/>
        </authorList>
    </citation>
    <scope>NUCLEOTIDE SEQUENCE [LARGE SCALE GENOMIC DNA]</scope>
    <source>
        <strain evidence="7 8">AR-3-17</strain>
    </source>
</reference>
<keyword evidence="4" id="KW-0547">Nucleotide-binding</keyword>
<evidence type="ECO:0000256" key="1">
    <source>
        <dbReference type="ARBA" id="ARBA00022553"/>
    </source>
</evidence>
<dbReference type="Gene3D" id="1.20.120.580">
    <property type="entry name" value="bsu32300-like"/>
    <property type="match status" value="1"/>
</dbReference>
<evidence type="ECO:0000313" key="8">
    <source>
        <dbReference type="Proteomes" id="UP000308181"/>
    </source>
</evidence>
<sequence length="113" mass="12967">MQPKILKYILDIQSIIQEIETIKAKTNNNFHSFQSDIILQRAIERDLEIIGEAIRKMIEIDADLKISSAKNIIGLRNIISHAYDSVEPEMIWGIIQNNIPVLAKEIEIIKSNK</sequence>
<comment type="similarity">
    <text evidence="6">Belongs to the HepT RNase toxin family.</text>
</comment>
<dbReference type="EMBL" id="SWBP01000004">
    <property type="protein sequence ID" value="TKB97036.1"/>
    <property type="molecule type" value="Genomic_DNA"/>
</dbReference>
<keyword evidence="5" id="KW-0378">Hydrolase</keyword>
<keyword evidence="3" id="KW-0540">Nuclease</keyword>
<gene>
    <name evidence="7" type="ORF">FA046_13285</name>
</gene>
<organism evidence="7 8">
    <name type="scientific">Pedobacter cryophilus</name>
    <dbReference type="NCBI Taxonomy" id="2571271"/>
    <lineage>
        <taxon>Bacteria</taxon>
        <taxon>Pseudomonadati</taxon>
        <taxon>Bacteroidota</taxon>
        <taxon>Sphingobacteriia</taxon>
        <taxon>Sphingobacteriales</taxon>
        <taxon>Sphingobacteriaceae</taxon>
        <taxon>Pedobacter</taxon>
    </lineage>
</organism>
<evidence type="ECO:0000313" key="7">
    <source>
        <dbReference type="EMBL" id="TKB97036.1"/>
    </source>
</evidence>
<dbReference type="GO" id="GO:0110001">
    <property type="term" value="C:toxin-antitoxin complex"/>
    <property type="evidence" value="ECO:0007669"/>
    <property type="project" value="InterPro"/>
</dbReference>
<evidence type="ECO:0000256" key="4">
    <source>
        <dbReference type="ARBA" id="ARBA00022741"/>
    </source>
</evidence>
<name>A0A4U1BZT9_9SPHI</name>
<keyword evidence="2" id="KW-1277">Toxin-antitoxin system</keyword>
<evidence type="ECO:0000256" key="5">
    <source>
        <dbReference type="ARBA" id="ARBA00022801"/>
    </source>
</evidence>
<evidence type="ECO:0000256" key="6">
    <source>
        <dbReference type="ARBA" id="ARBA00024207"/>
    </source>
</evidence>
<dbReference type="Proteomes" id="UP000308181">
    <property type="component" value="Unassembled WGS sequence"/>
</dbReference>
<dbReference type="RefSeq" id="WP_136827001.1">
    <property type="nucleotide sequence ID" value="NZ_SWBP01000004.1"/>
</dbReference>
<dbReference type="PANTHER" id="PTHR34139:SF1">
    <property type="entry name" value="RNASE MJ1380-RELATED"/>
    <property type="match status" value="1"/>
</dbReference>